<evidence type="ECO:0000313" key="2">
    <source>
        <dbReference type="EMBL" id="KAF7440933.1"/>
    </source>
</evidence>
<protein>
    <recommendedName>
        <fullName evidence="1">Calcineurin-like phosphoesterase domain-containing protein</fullName>
    </recommendedName>
</protein>
<gene>
    <name evidence="2" type="ORF">PC9H_001282</name>
</gene>
<accession>A0A8H7DYJ5</accession>
<name>A0A8H7DYJ5_PLEOS</name>
<sequence>MPNPNQTAVVHTAYDEEPPHPGDQWTRFVCVSDTHGRKFSAIPSGDVLLHAGDLSSWGYTKHLRPTLDWLKSLPHPIKVIIAGNHDLCLDGALRREFGAGFLGTVSALPDALEVAQSVVLGNDAKEAGIIYLEHEACTVTSHSGRNWKIYGSPAAPEYAQGAFQYRTDAEAEEVHARIPEDTDILLTHTPPHKILDQTRKGINAGCKRLAQRMTELHACRLHVFGHIHEATGAQVISDGAINRVAVNAAMGSLGSDAKAIIVDLRN</sequence>
<organism evidence="2 3">
    <name type="scientific">Pleurotus ostreatus</name>
    <name type="common">Oyster mushroom</name>
    <name type="synonym">White-rot fungus</name>
    <dbReference type="NCBI Taxonomy" id="5322"/>
    <lineage>
        <taxon>Eukaryota</taxon>
        <taxon>Fungi</taxon>
        <taxon>Dikarya</taxon>
        <taxon>Basidiomycota</taxon>
        <taxon>Agaricomycotina</taxon>
        <taxon>Agaricomycetes</taxon>
        <taxon>Agaricomycetidae</taxon>
        <taxon>Agaricales</taxon>
        <taxon>Pleurotineae</taxon>
        <taxon>Pleurotaceae</taxon>
        <taxon>Pleurotus</taxon>
    </lineage>
</organism>
<dbReference type="InterPro" id="IPR029052">
    <property type="entry name" value="Metallo-depent_PP-like"/>
</dbReference>
<dbReference type="EMBL" id="JACETU010000001">
    <property type="protein sequence ID" value="KAF7440933.1"/>
    <property type="molecule type" value="Genomic_DNA"/>
</dbReference>
<dbReference type="InterPro" id="IPR051693">
    <property type="entry name" value="UPF0046_metallophosphoest"/>
</dbReference>
<dbReference type="PANTHER" id="PTHR12905:SF0">
    <property type="entry name" value="CALCINEURIN-LIKE PHOSPHOESTERASE DOMAIN-CONTAINING PROTEIN"/>
    <property type="match status" value="1"/>
</dbReference>
<dbReference type="Gene3D" id="3.60.21.10">
    <property type="match status" value="1"/>
</dbReference>
<dbReference type="SUPFAM" id="SSF56300">
    <property type="entry name" value="Metallo-dependent phosphatases"/>
    <property type="match status" value="1"/>
</dbReference>
<dbReference type="AlphaFoldDB" id="A0A8H7DYJ5"/>
<feature type="domain" description="Calcineurin-like phosphoesterase" evidence="1">
    <location>
        <begin position="27"/>
        <end position="229"/>
    </location>
</feature>
<proteinExistence type="predicted"/>
<reference evidence="2" key="1">
    <citation type="submission" date="2019-07" db="EMBL/GenBank/DDBJ databases">
        <authorList>
            <person name="Palmer J.M."/>
        </authorList>
    </citation>
    <scope>NUCLEOTIDE SEQUENCE</scope>
    <source>
        <strain evidence="2">PC9</strain>
    </source>
</reference>
<dbReference type="GO" id="GO:0016787">
    <property type="term" value="F:hydrolase activity"/>
    <property type="evidence" value="ECO:0007669"/>
    <property type="project" value="InterPro"/>
</dbReference>
<dbReference type="CDD" id="cd07379">
    <property type="entry name" value="MPP_239FB"/>
    <property type="match status" value="1"/>
</dbReference>
<dbReference type="OrthoDB" id="630188at2759"/>
<dbReference type="Proteomes" id="UP000623687">
    <property type="component" value="Unassembled WGS sequence"/>
</dbReference>
<comment type="caution">
    <text evidence="2">The sequence shown here is derived from an EMBL/GenBank/DDBJ whole genome shotgun (WGS) entry which is preliminary data.</text>
</comment>
<evidence type="ECO:0000313" key="3">
    <source>
        <dbReference type="Proteomes" id="UP000623687"/>
    </source>
</evidence>
<evidence type="ECO:0000259" key="1">
    <source>
        <dbReference type="Pfam" id="PF00149"/>
    </source>
</evidence>
<keyword evidence="3" id="KW-1185">Reference proteome</keyword>
<dbReference type="RefSeq" id="XP_036636777.1">
    <property type="nucleotide sequence ID" value="XM_036770932.1"/>
</dbReference>
<dbReference type="GeneID" id="59371123"/>
<dbReference type="Pfam" id="PF00149">
    <property type="entry name" value="Metallophos"/>
    <property type="match status" value="1"/>
</dbReference>
<dbReference type="InterPro" id="IPR004843">
    <property type="entry name" value="Calcineurin-like_PHP"/>
</dbReference>
<dbReference type="VEuPathDB" id="FungiDB:PC9H_001282"/>
<dbReference type="PANTHER" id="PTHR12905">
    <property type="entry name" value="METALLOPHOSPHOESTERASE"/>
    <property type="match status" value="1"/>
</dbReference>